<evidence type="ECO:0000256" key="6">
    <source>
        <dbReference type="SAM" id="Phobius"/>
    </source>
</evidence>
<dbReference type="PANTHER" id="PTHR43370:SF1">
    <property type="entry name" value="GUANOSINE ABC TRANSPORTER PERMEASE PROTEIN NUPQ"/>
    <property type="match status" value="1"/>
</dbReference>
<gene>
    <name evidence="7" type="ORF">T23_11690</name>
</gene>
<organism evidence="7 8">
    <name type="scientific">Turicibacter faecis</name>
    <dbReference type="NCBI Taxonomy" id="2963365"/>
    <lineage>
        <taxon>Bacteria</taxon>
        <taxon>Bacillati</taxon>
        <taxon>Bacillota</taxon>
        <taxon>Erysipelotrichia</taxon>
        <taxon>Erysipelotrichales</taxon>
        <taxon>Turicibacteraceae</taxon>
        <taxon>Turicibacter</taxon>
    </lineage>
</organism>
<name>A0ABN6ZB01_9FIRM</name>
<evidence type="ECO:0000256" key="2">
    <source>
        <dbReference type="ARBA" id="ARBA00022475"/>
    </source>
</evidence>
<keyword evidence="5 6" id="KW-0472">Membrane</keyword>
<dbReference type="PANTHER" id="PTHR43370">
    <property type="entry name" value="SUGAR ABC TRANSPORTER INTEGRAL MEMBRANE PROTEIN-RELATED"/>
    <property type="match status" value="1"/>
</dbReference>
<evidence type="ECO:0000256" key="3">
    <source>
        <dbReference type="ARBA" id="ARBA00022692"/>
    </source>
</evidence>
<reference evidence="7" key="1">
    <citation type="journal article" date="2024" name="Int. J. Syst. Evol. Microbiol.">
        <title>Turicibacter faecis sp. nov., isolated from faeces of heart failure mouse model.</title>
        <authorList>
            <person name="Imamura Y."/>
            <person name="Motooka D."/>
            <person name="Nakajima Y."/>
            <person name="Ito S."/>
            <person name="Kitakaze M."/>
            <person name="Iida T."/>
            <person name="Nakamura S."/>
        </authorList>
    </citation>
    <scope>NUCLEOTIDE SEQUENCE</scope>
    <source>
        <strain evidence="7">TC023</strain>
    </source>
</reference>
<keyword evidence="4 6" id="KW-1133">Transmembrane helix</keyword>
<feature type="transmembrane region" description="Helical" evidence="6">
    <location>
        <begin position="281"/>
        <end position="297"/>
    </location>
</feature>
<comment type="subcellular location">
    <subcellularLocation>
        <location evidence="1">Cell membrane</location>
        <topology evidence="1">Multi-pass membrane protein</topology>
    </subcellularLocation>
</comment>
<evidence type="ECO:0000313" key="7">
    <source>
        <dbReference type="EMBL" id="BEH91067.1"/>
    </source>
</evidence>
<keyword evidence="8" id="KW-1185">Reference proteome</keyword>
<feature type="transmembrane region" description="Helical" evidence="6">
    <location>
        <begin position="12"/>
        <end position="29"/>
    </location>
</feature>
<feature type="transmembrane region" description="Helical" evidence="6">
    <location>
        <begin position="95"/>
        <end position="113"/>
    </location>
</feature>
<accession>A0ABN6ZB01</accession>
<dbReference type="Proteomes" id="UP001432099">
    <property type="component" value="Chromosome"/>
</dbReference>
<sequence>MWDFIVSMMPYAFAFTAPMLVTALGGLFSERSGVVNIGLEGLMIVGGFTTALFINQYYAGSDATIWIGILLGGLAGCAFSLLHAYASINLKADQVISGTAINLLAPALTIFLARTLTGSQNISIVKGVSRLDVPILSKIPVIGPLFFSKMYATTFIVLGLVVLAWYIIFKTSFGLRLRACGEHPQAADSMGINVYKMRYIGVLASGFLAGLGGAIIIVTTSNEYNGSVAGLGFLALAALIFGKWNPWGVLFASFFFGFMKTLGQLAIINDTLKSFEIPMEFYNALPYVMTLVALMVFSRNIVGPKAAGEPYDKGKR</sequence>
<keyword evidence="3 6" id="KW-0812">Transmembrane</keyword>
<feature type="transmembrane region" description="Helical" evidence="6">
    <location>
        <begin position="150"/>
        <end position="169"/>
    </location>
</feature>
<keyword evidence="2" id="KW-1003">Cell membrane</keyword>
<proteinExistence type="predicted"/>
<protein>
    <submittedName>
        <fullName evidence="7">ABC transporter permease</fullName>
    </submittedName>
</protein>
<evidence type="ECO:0000313" key="8">
    <source>
        <dbReference type="Proteomes" id="UP001432099"/>
    </source>
</evidence>
<feature type="transmembrane region" description="Helical" evidence="6">
    <location>
        <begin position="41"/>
        <end position="59"/>
    </location>
</feature>
<evidence type="ECO:0000256" key="1">
    <source>
        <dbReference type="ARBA" id="ARBA00004651"/>
    </source>
</evidence>
<evidence type="ECO:0000256" key="5">
    <source>
        <dbReference type="ARBA" id="ARBA00023136"/>
    </source>
</evidence>
<feature type="transmembrane region" description="Helical" evidence="6">
    <location>
        <begin position="199"/>
        <end position="218"/>
    </location>
</feature>
<feature type="transmembrane region" description="Helical" evidence="6">
    <location>
        <begin position="65"/>
        <end position="88"/>
    </location>
</feature>
<evidence type="ECO:0000256" key="4">
    <source>
        <dbReference type="ARBA" id="ARBA00022989"/>
    </source>
</evidence>
<dbReference type="EMBL" id="AP028127">
    <property type="protein sequence ID" value="BEH91067.1"/>
    <property type="molecule type" value="Genomic_DNA"/>
</dbReference>
<dbReference type="Pfam" id="PF02653">
    <property type="entry name" value="BPD_transp_2"/>
    <property type="match status" value="1"/>
</dbReference>
<dbReference type="RefSeq" id="WP_161831855.1">
    <property type="nucleotide sequence ID" value="NZ_AP028127.1"/>
</dbReference>
<dbReference type="CDD" id="cd06580">
    <property type="entry name" value="TM_PBP1_transp_TpRbsC_like"/>
    <property type="match status" value="1"/>
</dbReference>
<dbReference type="InterPro" id="IPR001851">
    <property type="entry name" value="ABC_transp_permease"/>
</dbReference>